<feature type="region of interest" description="Disordered" evidence="2">
    <location>
        <begin position="1232"/>
        <end position="1298"/>
    </location>
</feature>
<feature type="compositionally biased region" description="Basic and acidic residues" evidence="2">
    <location>
        <begin position="742"/>
        <end position="776"/>
    </location>
</feature>
<gene>
    <name evidence="5" type="ORF">KQX54_015555</name>
</gene>
<evidence type="ECO:0000313" key="5">
    <source>
        <dbReference type="EMBL" id="KAH0546845.1"/>
    </source>
</evidence>
<comment type="caution">
    <text evidence="5">The sequence shown here is derived from an EMBL/GenBank/DDBJ whole genome shotgun (WGS) entry which is preliminary data.</text>
</comment>
<dbReference type="PRINTS" id="PR00109">
    <property type="entry name" value="TYRKINASE"/>
</dbReference>
<feature type="region of interest" description="Disordered" evidence="2">
    <location>
        <begin position="1435"/>
        <end position="1481"/>
    </location>
</feature>
<organism evidence="5 6">
    <name type="scientific">Cotesia glomerata</name>
    <name type="common">Lepidopteran parasitic wasp</name>
    <name type="synonym">Apanteles glomeratus</name>
    <dbReference type="NCBI Taxonomy" id="32391"/>
    <lineage>
        <taxon>Eukaryota</taxon>
        <taxon>Metazoa</taxon>
        <taxon>Ecdysozoa</taxon>
        <taxon>Arthropoda</taxon>
        <taxon>Hexapoda</taxon>
        <taxon>Insecta</taxon>
        <taxon>Pterygota</taxon>
        <taxon>Neoptera</taxon>
        <taxon>Endopterygota</taxon>
        <taxon>Hymenoptera</taxon>
        <taxon>Apocrita</taxon>
        <taxon>Ichneumonoidea</taxon>
        <taxon>Braconidae</taxon>
        <taxon>Microgastrinae</taxon>
        <taxon>Cotesia</taxon>
    </lineage>
</organism>
<reference evidence="5 6" key="1">
    <citation type="journal article" date="2021" name="J. Hered.">
        <title>A chromosome-level genome assembly of the parasitoid wasp, Cotesia glomerata (Hymenoptera: Braconidae).</title>
        <authorList>
            <person name="Pinto B.J."/>
            <person name="Weis J.J."/>
            <person name="Gamble T."/>
            <person name="Ode P.J."/>
            <person name="Paul R."/>
            <person name="Zaspel J.M."/>
        </authorList>
    </citation>
    <scope>NUCLEOTIDE SEQUENCE [LARGE SCALE GENOMIC DNA]</scope>
    <source>
        <strain evidence="5">CgM1</strain>
    </source>
</reference>
<feature type="region of interest" description="Disordered" evidence="2">
    <location>
        <begin position="1009"/>
        <end position="1029"/>
    </location>
</feature>
<feature type="compositionally biased region" description="Polar residues" evidence="2">
    <location>
        <begin position="711"/>
        <end position="722"/>
    </location>
</feature>
<dbReference type="Proteomes" id="UP000826195">
    <property type="component" value="Unassembled WGS sequence"/>
</dbReference>
<dbReference type="Gene3D" id="3.30.200.20">
    <property type="entry name" value="Phosphorylase Kinase, domain 1"/>
    <property type="match status" value="1"/>
</dbReference>
<dbReference type="Pfam" id="PF07714">
    <property type="entry name" value="PK_Tyr_Ser-Thr"/>
    <property type="match status" value="1"/>
</dbReference>
<protein>
    <recommendedName>
        <fullName evidence="4">Protein kinase domain-containing protein</fullName>
    </recommendedName>
</protein>
<dbReference type="SUPFAM" id="SSF56112">
    <property type="entry name" value="Protein kinase-like (PK-like)"/>
    <property type="match status" value="1"/>
</dbReference>
<feature type="region of interest" description="Disordered" evidence="2">
    <location>
        <begin position="1644"/>
        <end position="1668"/>
    </location>
</feature>
<evidence type="ECO:0000256" key="3">
    <source>
        <dbReference type="SAM" id="SignalP"/>
    </source>
</evidence>
<feature type="domain" description="Protein kinase" evidence="4">
    <location>
        <begin position="182"/>
        <end position="462"/>
    </location>
</feature>
<feature type="compositionally biased region" description="Basic and acidic residues" evidence="2">
    <location>
        <begin position="1507"/>
        <end position="1531"/>
    </location>
</feature>
<feature type="region of interest" description="Disordered" evidence="2">
    <location>
        <begin position="1165"/>
        <end position="1191"/>
    </location>
</feature>
<feature type="region of interest" description="Disordered" evidence="2">
    <location>
        <begin position="1502"/>
        <end position="1562"/>
    </location>
</feature>
<feature type="region of interest" description="Disordered" evidence="2">
    <location>
        <begin position="711"/>
        <end position="785"/>
    </location>
</feature>
<dbReference type="PANTHER" id="PTHR24417:SF7">
    <property type="entry name" value="CHROMATIN MODIFICATION-RELATED PROTEIN EAF1"/>
    <property type="match status" value="1"/>
</dbReference>
<dbReference type="InterPro" id="IPR000719">
    <property type="entry name" value="Prot_kinase_dom"/>
</dbReference>
<dbReference type="GO" id="GO:0005524">
    <property type="term" value="F:ATP binding"/>
    <property type="evidence" value="ECO:0007669"/>
    <property type="project" value="InterPro"/>
</dbReference>
<feature type="signal peptide" evidence="3">
    <location>
        <begin position="1"/>
        <end position="29"/>
    </location>
</feature>
<keyword evidence="1" id="KW-0175">Coiled coil</keyword>
<proteinExistence type="predicted"/>
<evidence type="ECO:0000256" key="1">
    <source>
        <dbReference type="SAM" id="Coils"/>
    </source>
</evidence>
<keyword evidence="3" id="KW-0732">Signal</keyword>
<dbReference type="PANTHER" id="PTHR24417">
    <property type="entry name" value="SERINE/THREONINE-PROTEIN KINASE LMTK1"/>
    <property type="match status" value="1"/>
</dbReference>
<feature type="compositionally biased region" description="Acidic residues" evidence="2">
    <location>
        <begin position="727"/>
        <end position="741"/>
    </location>
</feature>
<dbReference type="PROSITE" id="PS50011">
    <property type="entry name" value="PROTEIN_KINASE_DOM"/>
    <property type="match status" value="1"/>
</dbReference>
<feature type="coiled-coil region" evidence="1">
    <location>
        <begin position="1612"/>
        <end position="1639"/>
    </location>
</feature>
<dbReference type="GO" id="GO:0004672">
    <property type="term" value="F:protein kinase activity"/>
    <property type="evidence" value="ECO:0007669"/>
    <property type="project" value="InterPro"/>
</dbReference>
<feature type="compositionally biased region" description="Acidic residues" evidence="2">
    <location>
        <begin position="1013"/>
        <end position="1024"/>
    </location>
</feature>
<feature type="chain" id="PRO_5043328077" description="Protein kinase domain-containing protein" evidence="3">
    <location>
        <begin position="30"/>
        <end position="1668"/>
    </location>
</feature>
<dbReference type="Gene3D" id="1.10.510.10">
    <property type="entry name" value="Transferase(Phosphotransferase) domain 1"/>
    <property type="match status" value="1"/>
</dbReference>
<keyword evidence="6" id="KW-1185">Reference proteome</keyword>
<dbReference type="InterPro" id="IPR011009">
    <property type="entry name" value="Kinase-like_dom_sf"/>
</dbReference>
<feature type="compositionally biased region" description="Acidic residues" evidence="2">
    <location>
        <begin position="1240"/>
        <end position="1259"/>
    </location>
</feature>
<feature type="compositionally biased region" description="Basic and acidic residues" evidence="2">
    <location>
        <begin position="1266"/>
        <end position="1278"/>
    </location>
</feature>
<feature type="compositionally biased region" description="Basic and acidic residues" evidence="2">
    <location>
        <begin position="1165"/>
        <end position="1177"/>
    </location>
</feature>
<evidence type="ECO:0000256" key="2">
    <source>
        <dbReference type="SAM" id="MobiDB-lite"/>
    </source>
</evidence>
<name>A0AAV7I810_COTGL</name>
<feature type="region of interest" description="Disordered" evidence="2">
    <location>
        <begin position="138"/>
        <end position="158"/>
    </location>
</feature>
<sequence>MHWVTQLGMSKLGVLLICWLYQKLPGALAFPVSSSSTSDSTESKLWLPQFHYILGSVVVVAMVSAFLGCLCCRRERRAKGFQDTKGSKEQEFKDGSIVGSETIIERGLELEVSRSANSTNQFQFEPLTVECFVPETRGILNKPSKPPSPSLISDNSLDKDENNLSPCQEWFSPSLHVPRERLKYLREIGRGWFGKVVEGTQDLDPGGTSPKNDGVVVRILTEEASTSERAWFLGEALPYLKLHHQNLLKLLGVCLETDPYLLLFESCPGGDLKTFLKSNRQSNETLTETNIPIKMAIDISIALDHMHRHGFAHTDLSARNCLVATDLSAKLGDYGIGVEKYPGDYYVVGDRALPIRWSAPESLVCTDTTIETRTITPQANLWSFAILLWEIGSWGDRPYDDLGDDQVIEMILSCRFYDHLPFRNLKESPDNLLEAIKSCLKLEPNDRAGLNQIIEILKEKNLDFDLRWETLKPNTKEPMRSLSLKELRQSTDSDLWQADDKAFSTPQASFKLGPGEPIRNAPLARTDVNLESGSETEEESWRGRVERGAYTEKVRQKSKSVADLMVLVHIDSDSEAEWSLGPQVNEKPRKKLASGSVGDLRSTARADEFDEALKKLRNSSSVKILKESNEKSLKSAESISKEENKNIVECTSTPKNNLTSAPNNFVDVELWKNALEFELERKVSGFDLESIDFGKLIGDKCESRSASDLLETSISAPNTPQSRGEDLSVDNEDFSNSEEVETERRRLPDGDEEEDRKHLSTPDDERSSDSGFRDKESCEEEENPIPCSLSHSALNSYGALFNTPLSASTEEEQLKVLLELDNILDAEDCKSLDGQDISLSPSKINLNILEEDSIISALKSQLDSPINDTDLKLIDEKIFDKLDIKINEKNIDSPEKQIEEASNLEPTENTVNKLDIKDNKDINFVEKINEEILDFKLISTQAVEESIAKDEKEIFPDNKQTAEPDLELIEKNVDELIAEVERNLNSIEKKFEEPLAKLESLDKSNIESLMESQDPENDNDDEDSSTMSLRSDNSYVSFNLDEEFVAAIRNELQEKLPRAQMSVVESQELRDDEVSAVNLSKNEKKSWEYEDDTNERESSNIDIAIRYNVYGTPLSPILEERESNATSESLGDASIASKLSGFSEDVLVVDTRTNRVLLVEGSFDRQDDDRDTSHGDMTDDESADCDSNNFGNNLLGIQDKITGVPMPSPEEESKWQAQFPIQLQDDLMSTSFSTEHDWDSQDEDEKAGEDATEEDDDDSSSSGEFVWKRYDDIPENESKNANTEGKIEEEAEYEDEDEEEFTPSAWDATLAPHRSALRSPEKTLKTGDLCVNTYCQEELDQKKNVWFKKQRYHCVYEYPKETLVPECQGQATTTWEPTSYADWEEMLEEPKVDHYPIDYESNHDDEEFFVSSGNRPFQFQVGDGKYVSQFFPGAAESSKENESHGNLKINPVDDNQSQQQQQTQLGKLRHTRDRLKLNLPIKNTSDTSSTVIITEIETDQNEQISRINDESDTKTEKTETSTESSISKDDQSIISVIRSPMESSFENSSHEDIKSSSNAESDGEINELEISFSCKENAPVKSSRRPLVISDKNNIASKDNLPDQPHDVIERVDDTLTNIQKVSETIKEQEQKLLVMEKKQDEVLSKDECSLKPSENDHVIKISETDVE</sequence>
<dbReference type="InterPro" id="IPR001245">
    <property type="entry name" value="Ser-Thr/Tyr_kinase_cat_dom"/>
</dbReference>
<evidence type="ECO:0000259" key="4">
    <source>
        <dbReference type="PROSITE" id="PS50011"/>
    </source>
</evidence>
<accession>A0AAV7I810</accession>
<evidence type="ECO:0000313" key="6">
    <source>
        <dbReference type="Proteomes" id="UP000826195"/>
    </source>
</evidence>
<feature type="compositionally biased region" description="Acidic residues" evidence="2">
    <location>
        <begin position="1287"/>
        <end position="1298"/>
    </location>
</feature>
<dbReference type="EMBL" id="JAHXZJ010002237">
    <property type="protein sequence ID" value="KAH0546845.1"/>
    <property type="molecule type" value="Genomic_DNA"/>
</dbReference>